<proteinExistence type="predicted"/>
<dbReference type="InterPro" id="IPR036291">
    <property type="entry name" value="NAD(P)-bd_dom_sf"/>
</dbReference>
<accession>A0ABT3DIC1</accession>
<dbReference type="Proteomes" id="UP001526147">
    <property type="component" value="Unassembled WGS sequence"/>
</dbReference>
<dbReference type="SUPFAM" id="SSF51735">
    <property type="entry name" value="NAD(P)-binding Rossmann-fold domains"/>
    <property type="match status" value="1"/>
</dbReference>
<dbReference type="EMBL" id="JAOYEY010000041">
    <property type="protein sequence ID" value="MCV9886651.1"/>
    <property type="molecule type" value="Genomic_DNA"/>
</dbReference>
<reference evidence="3 4" key="1">
    <citation type="submission" date="2022-10" db="EMBL/GenBank/DDBJ databases">
        <title>Draft genome assembly of moderately radiation resistant bacterium Metabacillus halosaccharovorans.</title>
        <authorList>
            <person name="Pal S."/>
            <person name="Gopinathan A."/>
        </authorList>
    </citation>
    <scope>NUCLEOTIDE SEQUENCE [LARGE SCALE GENOMIC DNA]</scope>
    <source>
        <strain evidence="3 4">VITHBRA001</strain>
    </source>
</reference>
<dbReference type="CDD" id="cd05265">
    <property type="entry name" value="SDR_a1"/>
    <property type="match status" value="1"/>
</dbReference>
<feature type="domain" description="NAD-dependent epimerase/dehydratase" evidence="2">
    <location>
        <begin position="3"/>
        <end position="224"/>
    </location>
</feature>
<gene>
    <name evidence="3" type="ORF">OIH86_13505</name>
</gene>
<sequence length="349" mass="40495">MKVLILGGTRFLGKALVEEGLKRGHEITLFNRGNNKEVFSEVEQLIGDRDGDVSQLENRKWDVVMDTCGFAPHQMKKIAAVLGKTIDHYTYISSISVYKDWVPSNISEDYPLQSIPHDRLKDILKDVEEGRISPYEHYGALKVLCEAEAEKYWPGRVLHIRAGQLVGPFDYTDRLPYWVQRVAEGGKIVVPGRPERPIQLLDVRDIATWVFDIVQKKKAGTFNVTGPEYELTMEELLYTCKAMTNSDAEFVWVDEQFVLDHKVQPWSEMPFWIPEHFPLEGETEPWKMSISIKKALDAGLSFRPLEETIRDVYQWERERQASKRKTGISREKERQLLDAWFQKEKSETF</sequence>
<organism evidence="3 4">
    <name type="scientific">Metabacillus halosaccharovorans</name>
    <dbReference type="NCBI Taxonomy" id="930124"/>
    <lineage>
        <taxon>Bacteria</taxon>
        <taxon>Bacillati</taxon>
        <taxon>Bacillota</taxon>
        <taxon>Bacilli</taxon>
        <taxon>Bacillales</taxon>
        <taxon>Bacillaceae</taxon>
        <taxon>Metabacillus</taxon>
    </lineage>
</organism>
<dbReference type="Pfam" id="PF01370">
    <property type="entry name" value="Epimerase"/>
    <property type="match status" value="1"/>
</dbReference>
<evidence type="ECO:0000313" key="4">
    <source>
        <dbReference type="Proteomes" id="UP001526147"/>
    </source>
</evidence>
<dbReference type="RefSeq" id="WP_264143202.1">
    <property type="nucleotide sequence ID" value="NZ_JAOYEY010000041.1"/>
</dbReference>
<evidence type="ECO:0000256" key="1">
    <source>
        <dbReference type="ARBA" id="ARBA00023027"/>
    </source>
</evidence>
<comment type="caution">
    <text evidence="3">The sequence shown here is derived from an EMBL/GenBank/DDBJ whole genome shotgun (WGS) entry which is preliminary data.</text>
</comment>
<dbReference type="PANTHER" id="PTHR43574">
    <property type="entry name" value="EPIMERASE-RELATED"/>
    <property type="match status" value="1"/>
</dbReference>
<keyword evidence="1" id="KW-0520">NAD</keyword>
<name>A0ABT3DIC1_9BACI</name>
<evidence type="ECO:0000259" key="2">
    <source>
        <dbReference type="Pfam" id="PF01370"/>
    </source>
</evidence>
<keyword evidence="4" id="KW-1185">Reference proteome</keyword>
<dbReference type="Gene3D" id="3.40.50.720">
    <property type="entry name" value="NAD(P)-binding Rossmann-like Domain"/>
    <property type="match status" value="1"/>
</dbReference>
<dbReference type="InterPro" id="IPR001509">
    <property type="entry name" value="Epimerase_deHydtase"/>
</dbReference>
<protein>
    <submittedName>
        <fullName evidence="3">SDR family oxidoreductase</fullName>
    </submittedName>
</protein>
<evidence type="ECO:0000313" key="3">
    <source>
        <dbReference type="EMBL" id="MCV9886651.1"/>
    </source>
</evidence>